<dbReference type="InterPro" id="IPR037066">
    <property type="entry name" value="Plug_dom_sf"/>
</dbReference>
<dbReference type="Gene3D" id="2.40.170.20">
    <property type="entry name" value="TonB-dependent receptor, beta-barrel domain"/>
    <property type="match status" value="1"/>
</dbReference>
<evidence type="ECO:0000259" key="15">
    <source>
        <dbReference type="Pfam" id="PF07715"/>
    </source>
</evidence>
<feature type="domain" description="TonB-dependent receptor-like beta-barrel" evidence="14">
    <location>
        <begin position="372"/>
        <end position="932"/>
    </location>
</feature>
<accession>A0A7H0G0H7</accession>
<dbReference type="EMBL" id="CP060820">
    <property type="protein sequence ID" value="QNP41793.1"/>
    <property type="molecule type" value="Genomic_DNA"/>
</dbReference>
<dbReference type="GO" id="GO:0009279">
    <property type="term" value="C:cell outer membrane"/>
    <property type="evidence" value="ECO:0007669"/>
    <property type="project" value="UniProtKB-SubCell"/>
</dbReference>
<dbReference type="Pfam" id="PF00593">
    <property type="entry name" value="TonB_dep_Rec_b-barrel"/>
    <property type="match status" value="1"/>
</dbReference>
<dbReference type="Pfam" id="PF07715">
    <property type="entry name" value="Plug"/>
    <property type="match status" value="1"/>
</dbReference>
<dbReference type="PANTHER" id="PTHR47234:SF2">
    <property type="entry name" value="TONB-DEPENDENT RECEPTOR"/>
    <property type="match status" value="1"/>
</dbReference>
<evidence type="ECO:0000313" key="16">
    <source>
        <dbReference type="EMBL" id="QNP41793.1"/>
    </source>
</evidence>
<evidence type="ECO:0000256" key="4">
    <source>
        <dbReference type="ARBA" id="ARBA00022692"/>
    </source>
</evidence>
<dbReference type="PANTHER" id="PTHR47234">
    <property type="match status" value="1"/>
</dbReference>
<sequence>MKALRHQPLAKAIQLSLLISVPGLAAAQDAPAPAAEQKATTLDTITVTGSRIKRTDIETASPVFQIDRQAIDATGAQTIGAFIQSVPSMAGAATNPSVNNGGSGPGGPNPSGTGAATISLRGLTEVRTLILVNGRRIVTSDVNSIPMAMVERVEILKDGASAIYGSDAVGGVVNFIMRRNFEGSQVTVDYGISGQDDGERYGISGTLGLSGDRGSFILGVNYHNQKEVLAADRDFSKNALTLYAGSVVVGGSSRTTTGRYAVPESIAGLDCNGDGDFADTAGLTHIAGTPGTSVGDFRCFTGADLFNYQAVGNVELTPQERTGVFLTGNYDVTENVSAYLDAFFNRTSSASQIAPLPFDGRPGNDSVVISADNIYNPFGVDIVDSRLRVSDLGNRRFSFNTEVNQFNGGLKGNFGDSTWSWDAGVSYGRITQRLSTSGYMQSSKLADGLGPSFIDANGVARCGTPTEIIANCVPLNFFGVPYDLNTPEGQAAKDALAAITVESNTHKVQVLRGFQANFAGDLFELPAGTVKAAVGVEYRKASLNFTPDSLSTLNPDADFTCEISSEACASRTSGFTETKEVYGEVLIPVLADAPFAKSLNLTLGTRYSRYNSFGNTTNSKLGVEWRPMDSLLLRSTYAQVFRAPTVTDLYGGLFAFSAGYTDPCVGYTGPLNGNPACQGVPNDGSYRAPDTQLSAFVGGNPDLKPEEGSVFTMGMVYEPEWLPGFSTTIDAWKVHLDDTIGTFGTFTILQECFRSTVANPSPFCSLFSRDPNSGDPVRLFDRVDNVGDTDTKGVDIGFRYKTETPWGRIRASLDTTYVAQYDTKIIVDGVVTAEQHNAGTYLGSANGGLGNYSRWRGIGVLGWDMGNWDAQWTTRYIHGFRIGNEDVPTVPCADRTGGPICELDFGAQTYHNLEVGYKLPWNMRVRVGVDNLFDKQPPIMYQNNTADGNTDPQTFDTVGRYYWANFTVNFK</sequence>
<dbReference type="InterPro" id="IPR000531">
    <property type="entry name" value="Beta-barrel_TonB"/>
</dbReference>
<evidence type="ECO:0000256" key="9">
    <source>
        <dbReference type="PROSITE-ProRule" id="PRU01360"/>
    </source>
</evidence>
<evidence type="ECO:0000256" key="2">
    <source>
        <dbReference type="ARBA" id="ARBA00022448"/>
    </source>
</evidence>
<dbReference type="KEGG" id="lsx:H8B22_06190"/>
<dbReference type="PROSITE" id="PS00430">
    <property type="entry name" value="TONB_DEPENDENT_REC_1"/>
    <property type="match status" value="1"/>
</dbReference>
<dbReference type="InterPro" id="IPR036942">
    <property type="entry name" value="Beta-barrel_TonB_sf"/>
</dbReference>
<dbReference type="AlphaFoldDB" id="A0A7H0G0H7"/>
<keyword evidence="3 9" id="KW-1134">Transmembrane beta strand</keyword>
<dbReference type="SUPFAM" id="SSF56935">
    <property type="entry name" value="Porins"/>
    <property type="match status" value="1"/>
</dbReference>
<keyword evidence="8 9" id="KW-0998">Cell outer membrane</keyword>
<evidence type="ECO:0000256" key="13">
    <source>
        <dbReference type="SAM" id="SignalP"/>
    </source>
</evidence>
<feature type="signal peptide" evidence="13">
    <location>
        <begin position="1"/>
        <end position="27"/>
    </location>
</feature>
<evidence type="ECO:0000256" key="8">
    <source>
        <dbReference type="ARBA" id="ARBA00023237"/>
    </source>
</evidence>
<feature type="domain" description="TonB-dependent receptor plug" evidence="15">
    <location>
        <begin position="57"/>
        <end position="172"/>
    </location>
</feature>
<keyword evidence="17" id="KW-1185">Reference proteome</keyword>
<feature type="chain" id="PRO_5028944557" evidence="13">
    <location>
        <begin position="28"/>
        <end position="971"/>
    </location>
</feature>
<reference evidence="16 17" key="1">
    <citation type="submission" date="2020-08" db="EMBL/GenBank/DDBJ databases">
        <title>Lysobacter sp. II4 sp. nov., isolated from soil.</title>
        <authorList>
            <person name="Woo C.Y."/>
            <person name="Kim J."/>
        </authorList>
    </citation>
    <scope>NUCLEOTIDE SEQUENCE [LARGE SCALE GENOMIC DNA]</scope>
    <source>
        <strain evidence="16 17">II4</strain>
    </source>
</reference>
<evidence type="ECO:0000256" key="7">
    <source>
        <dbReference type="ARBA" id="ARBA00023136"/>
    </source>
</evidence>
<dbReference type="RefSeq" id="WP_187713229.1">
    <property type="nucleotide sequence ID" value="NZ_CP060820.1"/>
</dbReference>
<evidence type="ECO:0000313" key="17">
    <source>
        <dbReference type="Proteomes" id="UP000516018"/>
    </source>
</evidence>
<comment type="similarity">
    <text evidence="9 11">Belongs to the TonB-dependent receptor family.</text>
</comment>
<dbReference type="Proteomes" id="UP000516018">
    <property type="component" value="Chromosome"/>
</dbReference>
<keyword evidence="2 9" id="KW-0813">Transport</keyword>
<keyword evidence="4 9" id="KW-0812">Transmembrane</keyword>
<keyword evidence="5 13" id="KW-0732">Signal</keyword>
<name>A0A7H0G0H7_9GAMM</name>
<evidence type="ECO:0000256" key="3">
    <source>
        <dbReference type="ARBA" id="ARBA00022452"/>
    </source>
</evidence>
<keyword evidence="7 9" id="KW-0472">Membrane</keyword>
<organism evidence="16 17">
    <name type="scientific">Agrilutibacter terrestris</name>
    <dbReference type="NCBI Taxonomy" id="2865112"/>
    <lineage>
        <taxon>Bacteria</taxon>
        <taxon>Pseudomonadati</taxon>
        <taxon>Pseudomonadota</taxon>
        <taxon>Gammaproteobacteria</taxon>
        <taxon>Lysobacterales</taxon>
        <taxon>Lysobacteraceae</taxon>
        <taxon>Agrilutibacter</taxon>
    </lineage>
</organism>
<feature type="short sequence motif" description="TonB box" evidence="10">
    <location>
        <begin position="44"/>
        <end position="50"/>
    </location>
</feature>
<feature type="region of interest" description="Disordered" evidence="12">
    <location>
        <begin position="93"/>
        <end position="116"/>
    </location>
</feature>
<keyword evidence="6 10" id="KW-0798">TonB box</keyword>
<gene>
    <name evidence="16" type="ORF">H8B22_06190</name>
</gene>
<dbReference type="InterPro" id="IPR012910">
    <property type="entry name" value="Plug_dom"/>
</dbReference>
<evidence type="ECO:0000256" key="6">
    <source>
        <dbReference type="ARBA" id="ARBA00023077"/>
    </source>
</evidence>
<evidence type="ECO:0000256" key="12">
    <source>
        <dbReference type="SAM" id="MobiDB-lite"/>
    </source>
</evidence>
<keyword evidence="16" id="KW-0675">Receptor</keyword>
<evidence type="ECO:0000256" key="1">
    <source>
        <dbReference type="ARBA" id="ARBA00004571"/>
    </source>
</evidence>
<dbReference type="PROSITE" id="PS52016">
    <property type="entry name" value="TONB_DEPENDENT_REC_3"/>
    <property type="match status" value="1"/>
</dbReference>
<evidence type="ECO:0000256" key="11">
    <source>
        <dbReference type="RuleBase" id="RU003357"/>
    </source>
</evidence>
<protein>
    <submittedName>
        <fullName evidence="16">TonB-dependent receptor</fullName>
    </submittedName>
</protein>
<dbReference type="Gene3D" id="2.170.130.10">
    <property type="entry name" value="TonB-dependent receptor, plug domain"/>
    <property type="match status" value="1"/>
</dbReference>
<comment type="subcellular location">
    <subcellularLocation>
        <location evidence="1 9">Cell outer membrane</location>
        <topology evidence="1 9">Multi-pass membrane protein</topology>
    </subcellularLocation>
</comment>
<proteinExistence type="inferred from homology"/>
<dbReference type="InterPro" id="IPR010916">
    <property type="entry name" value="TonB_box_CS"/>
</dbReference>
<evidence type="ECO:0000256" key="5">
    <source>
        <dbReference type="ARBA" id="ARBA00022729"/>
    </source>
</evidence>
<evidence type="ECO:0000256" key="10">
    <source>
        <dbReference type="PROSITE-ProRule" id="PRU10143"/>
    </source>
</evidence>
<evidence type="ECO:0000259" key="14">
    <source>
        <dbReference type="Pfam" id="PF00593"/>
    </source>
</evidence>
<dbReference type="InterPro" id="IPR039426">
    <property type="entry name" value="TonB-dep_rcpt-like"/>
</dbReference>